<evidence type="ECO:0000259" key="8">
    <source>
        <dbReference type="PROSITE" id="PS50929"/>
    </source>
</evidence>
<evidence type="ECO:0000256" key="1">
    <source>
        <dbReference type="ARBA" id="ARBA00004141"/>
    </source>
</evidence>
<dbReference type="InterPro" id="IPR003439">
    <property type="entry name" value="ABC_transporter-like_ATP-bd"/>
</dbReference>
<dbReference type="Gene3D" id="3.40.50.300">
    <property type="entry name" value="P-loop containing nucleotide triphosphate hydrolases"/>
    <property type="match status" value="1"/>
</dbReference>
<dbReference type="GO" id="GO:0016887">
    <property type="term" value="F:ATP hydrolysis activity"/>
    <property type="evidence" value="ECO:0007669"/>
    <property type="project" value="InterPro"/>
</dbReference>
<dbReference type="InterPro" id="IPR027417">
    <property type="entry name" value="P-loop_NTPase"/>
</dbReference>
<feature type="transmembrane region" description="Helical" evidence="7">
    <location>
        <begin position="177"/>
        <end position="196"/>
    </location>
</feature>
<keyword evidence="2 7" id="KW-0812">Transmembrane</keyword>
<feature type="transmembrane region" description="Helical" evidence="7">
    <location>
        <begin position="75"/>
        <end position="97"/>
    </location>
</feature>
<keyword evidence="6 7" id="KW-0472">Membrane</keyword>
<evidence type="ECO:0000256" key="4">
    <source>
        <dbReference type="ARBA" id="ARBA00022840"/>
    </source>
</evidence>
<accession>A0A382B4M7</accession>
<gene>
    <name evidence="9" type="ORF">METZ01_LOCUS161041</name>
</gene>
<dbReference type="InterPro" id="IPR003593">
    <property type="entry name" value="AAA+_ATPase"/>
</dbReference>
<sequence length="508" mass="57573">VIDLFKSLNIVLREDRKKFFFASLILIFVTLIEVFGLGLISFLIINISDLPKAIDNSSFLNIIFSFFSLPLENSLIILSIFIVLYSIFSVILSSIALNKLSIFAQVLGGRIKSRIADYFLNLEWIKIVSSKSSKNISRIINDGEEVSYVINFSMLLFSRLALTAVIVFFLFVFNPLITFFLVLMLSFSYLIIFFLFRSKYIINGIKTSQGLDKSLNMMTNMFGSMKEIIFFGSQKKVLSNLEKNYMDLAHVKGNNTALSQMPRFFIDSIILIILVVGVTLASNTEGDLTYFFTTVSIYGIAALKLLPAFQNIFYFSSEITQRKPHISNVTELLAKNAHFENIETEEVTFSREILFNNVSYSWEGAENQSDSLLNLKIKKGEKIAIIGPTGSGKSTFIDLLLGLVEPGSGEIYIDDVKINRKNVKSYRSIFAFVPQKIFFLEDNMRENILFGAKSEITENTLLDKIMRELKFDLLFKNNKNLDSNLSDSHQTVSGGQKQVIGTARALYR</sequence>
<evidence type="ECO:0000256" key="3">
    <source>
        <dbReference type="ARBA" id="ARBA00022741"/>
    </source>
</evidence>
<dbReference type="PROSITE" id="PS50929">
    <property type="entry name" value="ABC_TM1F"/>
    <property type="match status" value="1"/>
</dbReference>
<dbReference type="SUPFAM" id="SSF90123">
    <property type="entry name" value="ABC transporter transmembrane region"/>
    <property type="match status" value="1"/>
</dbReference>
<dbReference type="GO" id="GO:0140359">
    <property type="term" value="F:ABC-type transporter activity"/>
    <property type="evidence" value="ECO:0007669"/>
    <property type="project" value="InterPro"/>
</dbReference>
<dbReference type="PANTHER" id="PTHR24221:SF654">
    <property type="entry name" value="ATP-BINDING CASSETTE SUB-FAMILY B MEMBER 6"/>
    <property type="match status" value="1"/>
</dbReference>
<reference evidence="9" key="1">
    <citation type="submission" date="2018-05" db="EMBL/GenBank/DDBJ databases">
        <authorList>
            <person name="Lanie J.A."/>
            <person name="Ng W.-L."/>
            <person name="Kazmierczak K.M."/>
            <person name="Andrzejewski T.M."/>
            <person name="Davidsen T.M."/>
            <person name="Wayne K.J."/>
            <person name="Tettelin H."/>
            <person name="Glass J.I."/>
            <person name="Rusch D."/>
            <person name="Podicherti R."/>
            <person name="Tsui H.-C.T."/>
            <person name="Winkler M.E."/>
        </authorList>
    </citation>
    <scope>NUCLEOTIDE SEQUENCE</scope>
</reference>
<evidence type="ECO:0000256" key="5">
    <source>
        <dbReference type="ARBA" id="ARBA00022989"/>
    </source>
</evidence>
<dbReference type="SMART" id="SM00382">
    <property type="entry name" value="AAA"/>
    <property type="match status" value="1"/>
</dbReference>
<dbReference type="InterPro" id="IPR039421">
    <property type="entry name" value="Type_1_exporter"/>
</dbReference>
<feature type="transmembrane region" description="Helical" evidence="7">
    <location>
        <begin position="20"/>
        <end position="45"/>
    </location>
</feature>
<comment type="subcellular location">
    <subcellularLocation>
        <location evidence="1">Membrane</location>
        <topology evidence="1">Multi-pass membrane protein</topology>
    </subcellularLocation>
</comment>
<name>A0A382B4M7_9ZZZZ</name>
<feature type="non-terminal residue" evidence="9">
    <location>
        <position position="1"/>
    </location>
</feature>
<keyword evidence="5 7" id="KW-1133">Transmembrane helix</keyword>
<dbReference type="AlphaFoldDB" id="A0A382B4M7"/>
<dbReference type="Pfam" id="PF00005">
    <property type="entry name" value="ABC_tran"/>
    <property type="match status" value="1"/>
</dbReference>
<proteinExistence type="predicted"/>
<evidence type="ECO:0000256" key="6">
    <source>
        <dbReference type="ARBA" id="ARBA00023136"/>
    </source>
</evidence>
<evidence type="ECO:0000313" key="9">
    <source>
        <dbReference type="EMBL" id="SVB08187.1"/>
    </source>
</evidence>
<dbReference type="SUPFAM" id="SSF52540">
    <property type="entry name" value="P-loop containing nucleoside triphosphate hydrolases"/>
    <property type="match status" value="1"/>
</dbReference>
<keyword evidence="4" id="KW-0067">ATP-binding</keyword>
<dbReference type="PANTHER" id="PTHR24221">
    <property type="entry name" value="ATP-BINDING CASSETTE SUB-FAMILY B"/>
    <property type="match status" value="1"/>
</dbReference>
<dbReference type="GO" id="GO:0005524">
    <property type="term" value="F:ATP binding"/>
    <property type="evidence" value="ECO:0007669"/>
    <property type="project" value="UniProtKB-KW"/>
</dbReference>
<dbReference type="GO" id="GO:0016020">
    <property type="term" value="C:membrane"/>
    <property type="evidence" value="ECO:0007669"/>
    <property type="project" value="UniProtKB-SubCell"/>
</dbReference>
<dbReference type="EMBL" id="UINC01027989">
    <property type="protein sequence ID" value="SVB08187.1"/>
    <property type="molecule type" value="Genomic_DNA"/>
</dbReference>
<keyword evidence="3" id="KW-0547">Nucleotide-binding</keyword>
<evidence type="ECO:0000256" key="7">
    <source>
        <dbReference type="SAM" id="Phobius"/>
    </source>
</evidence>
<feature type="domain" description="ABC transmembrane type-1" evidence="8">
    <location>
        <begin position="24"/>
        <end position="321"/>
    </location>
</feature>
<feature type="transmembrane region" description="Helical" evidence="7">
    <location>
        <begin position="148"/>
        <end position="171"/>
    </location>
</feature>
<protein>
    <recommendedName>
        <fullName evidence="8">ABC transmembrane type-1 domain-containing protein</fullName>
    </recommendedName>
</protein>
<dbReference type="Gene3D" id="1.20.1560.10">
    <property type="entry name" value="ABC transporter type 1, transmembrane domain"/>
    <property type="match status" value="1"/>
</dbReference>
<feature type="non-terminal residue" evidence="9">
    <location>
        <position position="508"/>
    </location>
</feature>
<organism evidence="9">
    <name type="scientific">marine metagenome</name>
    <dbReference type="NCBI Taxonomy" id="408172"/>
    <lineage>
        <taxon>unclassified sequences</taxon>
        <taxon>metagenomes</taxon>
        <taxon>ecological metagenomes</taxon>
    </lineage>
</organism>
<feature type="transmembrane region" description="Helical" evidence="7">
    <location>
        <begin position="288"/>
        <end position="306"/>
    </location>
</feature>
<feature type="transmembrane region" description="Helical" evidence="7">
    <location>
        <begin position="264"/>
        <end position="282"/>
    </location>
</feature>
<dbReference type="InterPro" id="IPR011527">
    <property type="entry name" value="ABC1_TM_dom"/>
</dbReference>
<dbReference type="GO" id="GO:0034040">
    <property type="term" value="F:ATPase-coupled lipid transmembrane transporter activity"/>
    <property type="evidence" value="ECO:0007669"/>
    <property type="project" value="TreeGrafter"/>
</dbReference>
<evidence type="ECO:0000256" key="2">
    <source>
        <dbReference type="ARBA" id="ARBA00022692"/>
    </source>
</evidence>
<dbReference type="InterPro" id="IPR036640">
    <property type="entry name" value="ABC1_TM_sf"/>
</dbReference>